<name>A0A316G085_9GAMM</name>
<dbReference type="EMBL" id="QGGU01000001">
    <property type="protein sequence ID" value="PWK54364.1"/>
    <property type="molecule type" value="Genomic_DNA"/>
</dbReference>
<evidence type="ECO:0000259" key="4">
    <source>
        <dbReference type="PROSITE" id="PS50887"/>
    </source>
</evidence>
<dbReference type="NCBIfam" id="TIGR00254">
    <property type="entry name" value="GGDEF"/>
    <property type="match status" value="1"/>
</dbReference>
<evidence type="ECO:0000259" key="3">
    <source>
        <dbReference type="PROSITE" id="PS50885"/>
    </source>
</evidence>
<keyword evidence="2" id="KW-0812">Transmembrane</keyword>
<evidence type="ECO:0000313" key="5">
    <source>
        <dbReference type="EMBL" id="PWK54364.1"/>
    </source>
</evidence>
<dbReference type="Pfam" id="PF00990">
    <property type="entry name" value="GGDEF"/>
    <property type="match status" value="1"/>
</dbReference>
<dbReference type="SUPFAM" id="SSF55785">
    <property type="entry name" value="PYP-like sensor domain (PAS domain)"/>
    <property type="match status" value="1"/>
</dbReference>
<dbReference type="InterPro" id="IPR052155">
    <property type="entry name" value="Biofilm_reg_signaling"/>
</dbReference>
<dbReference type="PANTHER" id="PTHR44757:SF2">
    <property type="entry name" value="BIOFILM ARCHITECTURE MAINTENANCE PROTEIN MBAA"/>
    <property type="match status" value="1"/>
</dbReference>
<comment type="caution">
    <text evidence="5">The sequence shown here is derived from an EMBL/GenBank/DDBJ whole genome shotgun (WGS) entry which is preliminary data.</text>
</comment>
<feature type="domain" description="HAMP" evidence="3">
    <location>
        <begin position="162"/>
        <end position="216"/>
    </location>
</feature>
<dbReference type="GO" id="GO:0016020">
    <property type="term" value="C:membrane"/>
    <property type="evidence" value="ECO:0007669"/>
    <property type="project" value="InterPro"/>
</dbReference>
<evidence type="ECO:0000313" key="6">
    <source>
        <dbReference type="Proteomes" id="UP000245790"/>
    </source>
</evidence>
<evidence type="ECO:0000256" key="2">
    <source>
        <dbReference type="SAM" id="Phobius"/>
    </source>
</evidence>
<keyword evidence="6" id="KW-1185">Reference proteome</keyword>
<dbReference type="GO" id="GO:0007165">
    <property type="term" value="P:signal transduction"/>
    <property type="evidence" value="ECO:0007669"/>
    <property type="project" value="InterPro"/>
</dbReference>
<feature type="transmembrane region" description="Helical" evidence="2">
    <location>
        <begin position="144"/>
        <end position="164"/>
    </location>
</feature>
<keyword evidence="1" id="KW-0175">Coiled coil</keyword>
<dbReference type="InterPro" id="IPR043128">
    <property type="entry name" value="Rev_trsase/Diguanyl_cyclase"/>
</dbReference>
<dbReference type="PANTHER" id="PTHR44757">
    <property type="entry name" value="DIGUANYLATE CYCLASE DGCP"/>
    <property type="match status" value="1"/>
</dbReference>
<gene>
    <name evidence="5" type="ORF">C8D97_101212</name>
</gene>
<dbReference type="Gene3D" id="3.30.450.20">
    <property type="entry name" value="PAS domain"/>
    <property type="match status" value="1"/>
</dbReference>
<accession>A0A316G085</accession>
<dbReference type="AlphaFoldDB" id="A0A316G085"/>
<organism evidence="5 6">
    <name type="scientific">Pleionea mediterranea</name>
    <dbReference type="NCBI Taxonomy" id="523701"/>
    <lineage>
        <taxon>Bacteria</taxon>
        <taxon>Pseudomonadati</taxon>
        <taxon>Pseudomonadota</taxon>
        <taxon>Gammaproteobacteria</taxon>
        <taxon>Oceanospirillales</taxon>
        <taxon>Pleioneaceae</taxon>
        <taxon>Pleionea</taxon>
    </lineage>
</organism>
<evidence type="ECO:0000256" key="1">
    <source>
        <dbReference type="SAM" id="Coils"/>
    </source>
</evidence>
<sequence length="519" mass="58333">MNRYGILVRLTAAILIAAIIVGVVSANIFYRITYNSELAAANEDISQLFTTVSSTASIAAYVEDSEIAREVVNGLVTNSTVHGVKFKAGNVSVSTPIKSNYKPLTFDIFHPFMNSEVIGHLDIYPEESFIRNRAEVIGRDNVKALFALATVVTLLTLIISHYLIIRPMVNTGNALHNIDPGASNRLVKPDFHKTSEIGALVEDINELLEKSESLITKERSLRKEIEVLEKNFRMLFENSLSPIVLADRQGELILSNDSFYTLMARVNQPMLTNYGPLLSDLFVQSEKLIKDVKQAFQKNDIAIGEYELKTSKDEPMWSQVVIIPISTEDNSDLYQITLHDISKRKLEMDKLSVQAEVDSLTNLTNRHGAETKLEDLMQRKVPFALALIDLNGFKQINDIYGHDAGDVILKHVSDNMLNVVRQDDTVSRWGGDEFVLIFKRTEKQALIKVLDKMYQAIIKPVKLESINQEISVGASIGAAFYPESGETLEQIIRRADKAMYRAKAVKQAQPEKYLFFDEE</sequence>
<feature type="transmembrane region" description="Helical" evidence="2">
    <location>
        <begin position="6"/>
        <end position="30"/>
    </location>
</feature>
<dbReference type="Gene3D" id="3.30.70.270">
    <property type="match status" value="1"/>
</dbReference>
<dbReference type="Proteomes" id="UP000245790">
    <property type="component" value="Unassembled WGS sequence"/>
</dbReference>
<dbReference type="SMART" id="SM00267">
    <property type="entry name" value="GGDEF"/>
    <property type="match status" value="1"/>
</dbReference>
<dbReference type="CDD" id="cd01949">
    <property type="entry name" value="GGDEF"/>
    <property type="match status" value="1"/>
</dbReference>
<dbReference type="InterPro" id="IPR003660">
    <property type="entry name" value="HAMP_dom"/>
</dbReference>
<dbReference type="RefSeq" id="WP_109761484.1">
    <property type="nucleotide sequence ID" value="NZ_QGGU01000001.1"/>
</dbReference>
<dbReference type="PROSITE" id="PS50887">
    <property type="entry name" value="GGDEF"/>
    <property type="match status" value="1"/>
</dbReference>
<dbReference type="SUPFAM" id="SSF55073">
    <property type="entry name" value="Nucleotide cyclase"/>
    <property type="match status" value="1"/>
</dbReference>
<keyword evidence="2" id="KW-0472">Membrane</keyword>
<dbReference type="InterPro" id="IPR029787">
    <property type="entry name" value="Nucleotide_cyclase"/>
</dbReference>
<dbReference type="PROSITE" id="PS50885">
    <property type="entry name" value="HAMP"/>
    <property type="match status" value="1"/>
</dbReference>
<dbReference type="InterPro" id="IPR000160">
    <property type="entry name" value="GGDEF_dom"/>
</dbReference>
<proteinExistence type="predicted"/>
<protein>
    <submittedName>
        <fullName evidence="5">Diguanylate cyclase (GGDEF)-like protein</fullName>
    </submittedName>
</protein>
<feature type="domain" description="GGDEF" evidence="4">
    <location>
        <begin position="381"/>
        <end position="518"/>
    </location>
</feature>
<reference evidence="5 6" key="1">
    <citation type="submission" date="2018-05" db="EMBL/GenBank/DDBJ databases">
        <title>Genomic Encyclopedia of Type Strains, Phase IV (KMG-IV): sequencing the most valuable type-strain genomes for metagenomic binning, comparative biology and taxonomic classification.</title>
        <authorList>
            <person name="Goeker M."/>
        </authorList>
    </citation>
    <scope>NUCLEOTIDE SEQUENCE [LARGE SCALE GENOMIC DNA]</scope>
    <source>
        <strain evidence="5 6">DSM 25350</strain>
    </source>
</reference>
<keyword evidence="2" id="KW-1133">Transmembrane helix</keyword>
<dbReference type="InterPro" id="IPR035965">
    <property type="entry name" value="PAS-like_dom_sf"/>
</dbReference>
<feature type="coiled-coil region" evidence="1">
    <location>
        <begin position="204"/>
        <end position="231"/>
    </location>
</feature>
<dbReference type="OrthoDB" id="8929028at2"/>